<gene>
    <name evidence="2" type="ORF">ETD86_12950</name>
</gene>
<comment type="caution">
    <text evidence="2">The sequence shown here is derived from an EMBL/GenBank/DDBJ whole genome shotgun (WGS) entry which is preliminary data.</text>
</comment>
<evidence type="ECO:0000259" key="1">
    <source>
        <dbReference type="Pfam" id="PF25109"/>
    </source>
</evidence>
<dbReference type="InterPro" id="IPR023214">
    <property type="entry name" value="HAD_sf"/>
</dbReference>
<keyword evidence="2" id="KW-0808">Transferase</keyword>
<dbReference type="SUPFAM" id="SSF52540">
    <property type="entry name" value="P-loop containing nucleoside triphosphate hydrolases"/>
    <property type="match status" value="1"/>
</dbReference>
<organism evidence="2 3">
    <name type="scientific">Nonomuraea turkmeniaca</name>
    <dbReference type="NCBI Taxonomy" id="103838"/>
    <lineage>
        <taxon>Bacteria</taxon>
        <taxon>Bacillati</taxon>
        <taxon>Actinomycetota</taxon>
        <taxon>Actinomycetes</taxon>
        <taxon>Streptosporangiales</taxon>
        <taxon>Streptosporangiaceae</taxon>
        <taxon>Nonomuraea</taxon>
    </lineage>
</organism>
<dbReference type="Gene3D" id="3.40.50.1000">
    <property type="entry name" value="HAD superfamily/HAD-like"/>
    <property type="match status" value="1"/>
</dbReference>
<name>A0A5S4G7Z0_9ACTN</name>
<dbReference type="InterPro" id="IPR036412">
    <property type="entry name" value="HAD-like_sf"/>
</dbReference>
<dbReference type="GO" id="GO:0016301">
    <property type="term" value="F:kinase activity"/>
    <property type="evidence" value="ECO:0007669"/>
    <property type="project" value="UniProtKB-KW"/>
</dbReference>
<accession>A0A5S4G7Z0</accession>
<dbReference type="OrthoDB" id="7592866at2"/>
<evidence type="ECO:0000313" key="3">
    <source>
        <dbReference type="Proteomes" id="UP000309128"/>
    </source>
</evidence>
<protein>
    <submittedName>
        <fullName evidence="2">5'-hydroxyl kinase</fullName>
    </submittedName>
</protein>
<dbReference type="Pfam" id="PF13671">
    <property type="entry name" value="AAA_33"/>
    <property type="match status" value="1"/>
</dbReference>
<feature type="domain" description="Polynucleotide kinase PNKP phosphatase" evidence="1">
    <location>
        <begin position="167"/>
        <end position="301"/>
    </location>
</feature>
<keyword evidence="2" id="KW-0418">Kinase</keyword>
<sequence>MPTLYITRGLPGSGKSTWAKAWAEENVGGRARVNRDDLRAMLHNSVFAGDVTERLVVAARDSLIAELLRRGIDVACDDTNLPARVVRDLARLAARSRATIEVHDFTHVPLQVCIERDAARPRSVGADVIQSMHRRFLAGRTLPLAVPVVEAPAMTLVPYTKPGTGRRAIIADVDGTLALMGNRSPYDESRVGEDQPNTPVINAVRSAAADGYEVIVMSARTTACEETTTLWLKQHLRVPFIGPFMRREGDRRRDAVVKLELFDEHVRDVFDIEYVFDDRGQVVRMWRDLGLPVFQVAEGDF</sequence>
<dbReference type="RefSeq" id="WP_138666378.1">
    <property type="nucleotide sequence ID" value="NZ_VCKY01000034.1"/>
</dbReference>
<dbReference type="AlphaFoldDB" id="A0A5S4G7Z0"/>
<dbReference type="InterPro" id="IPR027417">
    <property type="entry name" value="P-loop_NTPase"/>
</dbReference>
<dbReference type="EMBL" id="VCKY01000034">
    <property type="protein sequence ID" value="TMR22070.1"/>
    <property type="molecule type" value="Genomic_DNA"/>
</dbReference>
<proteinExistence type="predicted"/>
<dbReference type="Proteomes" id="UP000309128">
    <property type="component" value="Unassembled WGS sequence"/>
</dbReference>
<reference evidence="2 3" key="1">
    <citation type="submission" date="2019-05" db="EMBL/GenBank/DDBJ databases">
        <title>Draft genome sequence of Nonomuraea turkmeniaca DSM 43926.</title>
        <authorList>
            <person name="Saricaoglu S."/>
            <person name="Isik K."/>
        </authorList>
    </citation>
    <scope>NUCLEOTIDE SEQUENCE [LARGE SCALE GENOMIC DNA]</scope>
    <source>
        <strain evidence="2 3">DSM 43926</strain>
    </source>
</reference>
<keyword evidence="3" id="KW-1185">Reference proteome</keyword>
<dbReference type="Gene3D" id="3.40.50.300">
    <property type="entry name" value="P-loop containing nucleotide triphosphate hydrolases"/>
    <property type="match status" value="1"/>
</dbReference>
<evidence type="ECO:0000313" key="2">
    <source>
        <dbReference type="EMBL" id="TMR22070.1"/>
    </source>
</evidence>
<dbReference type="InterPro" id="IPR056782">
    <property type="entry name" value="HAD_PNKP"/>
</dbReference>
<dbReference type="SUPFAM" id="SSF56784">
    <property type="entry name" value="HAD-like"/>
    <property type="match status" value="1"/>
</dbReference>
<dbReference type="Pfam" id="PF25109">
    <property type="entry name" value="HAD_PNKP"/>
    <property type="match status" value="1"/>
</dbReference>